<dbReference type="PANTHER" id="PTHR44167">
    <property type="entry name" value="OVARIAN-SPECIFIC SERINE/THREONINE-PROTEIN KINASE LOK-RELATED"/>
    <property type="match status" value="1"/>
</dbReference>
<dbReference type="Gene3D" id="1.10.510.10">
    <property type="entry name" value="Transferase(Phosphotransferase) domain 1"/>
    <property type="match status" value="1"/>
</dbReference>
<dbReference type="InterPro" id="IPR000719">
    <property type="entry name" value="Prot_kinase_dom"/>
</dbReference>
<dbReference type="InterPro" id="IPR011009">
    <property type="entry name" value="Kinase-like_dom_sf"/>
</dbReference>
<comment type="caution">
    <text evidence="3">The sequence shown here is derived from an EMBL/GenBank/DDBJ whole genome shotgun (WGS) entry which is preliminary data.</text>
</comment>
<evidence type="ECO:0000259" key="2">
    <source>
        <dbReference type="PROSITE" id="PS50011"/>
    </source>
</evidence>
<reference evidence="3" key="1">
    <citation type="submission" date="2020-10" db="EMBL/GenBank/DDBJ databases">
        <title>High-Quality Genome Resource of Clonostachys rosea strain S41 by Oxford Nanopore Long-Read Sequencing.</title>
        <authorList>
            <person name="Wang H."/>
        </authorList>
    </citation>
    <scope>NUCLEOTIDE SEQUENCE</scope>
    <source>
        <strain evidence="3">S41</strain>
    </source>
</reference>
<dbReference type="SMART" id="SM00220">
    <property type="entry name" value="S_TKc"/>
    <property type="match status" value="1"/>
</dbReference>
<dbReference type="GO" id="GO:0005737">
    <property type="term" value="C:cytoplasm"/>
    <property type="evidence" value="ECO:0007669"/>
    <property type="project" value="TreeGrafter"/>
</dbReference>
<dbReference type="GO" id="GO:0044773">
    <property type="term" value="P:mitotic DNA damage checkpoint signaling"/>
    <property type="evidence" value="ECO:0007669"/>
    <property type="project" value="TreeGrafter"/>
</dbReference>
<feature type="domain" description="Protein kinase" evidence="2">
    <location>
        <begin position="244"/>
        <end position="463"/>
    </location>
</feature>
<dbReference type="SUPFAM" id="SSF56112">
    <property type="entry name" value="Protein kinase-like (PK-like)"/>
    <property type="match status" value="1"/>
</dbReference>
<dbReference type="GO" id="GO:0004674">
    <property type="term" value="F:protein serine/threonine kinase activity"/>
    <property type="evidence" value="ECO:0007669"/>
    <property type="project" value="TreeGrafter"/>
</dbReference>
<dbReference type="AlphaFoldDB" id="A0A8H7MZ19"/>
<dbReference type="InterPro" id="IPR008271">
    <property type="entry name" value="Ser/Thr_kinase_AS"/>
</dbReference>
<evidence type="ECO:0000256" key="1">
    <source>
        <dbReference type="SAM" id="MobiDB-lite"/>
    </source>
</evidence>
<name>A0A8H7MZ19_BIOOC</name>
<dbReference type="EMBL" id="JADCTT010000011">
    <property type="protein sequence ID" value="KAF9746317.1"/>
    <property type="molecule type" value="Genomic_DNA"/>
</dbReference>
<dbReference type="GO" id="GO:0005634">
    <property type="term" value="C:nucleus"/>
    <property type="evidence" value="ECO:0007669"/>
    <property type="project" value="TreeGrafter"/>
</dbReference>
<organism evidence="3 4">
    <name type="scientific">Bionectria ochroleuca</name>
    <name type="common">Gliocladium roseum</name>
    <dbReference type="NCBI Taxonomy" id="29856"/>
    <lineage>
        <taxon>Eukaryota</taxon>
        <taxon>Fungi</taxon>
        <taxon>Dikarya</taxon>
        <taxon>Ascomycota</taxon>
        <taxon>Pezizomycotina</taxon>
        <taxon>Sordariomycetes</taxon>
        <taxon>Hypocreomycetidae</taxon>
        <taxon>Hypocreales</taxon>
        <taxon>Bionectriaceae</taxon>
        <taxon>Clonostachys</taxon>
    </lineage>
</organism>
<feature type="region of interest" description="Disordered" evidence="1">
    <location>
        <begin position="1"/>
        <end position="24"/>
    </location>
</feature>
<sequence length="463" mass="51699">MGKNKDSPSEAAPNTSSKLLSGDNAEDVVKETTVEKNDFTLENFGSVSLDALHIEDSHYEDGMRVIMRISKNIDVPNPFGKVQILALMQGKAKHQLFAISQSPNKTKFSMRIPAEIQNDSLRPALFWETYFNPTNDNIILMNKSDVQLSCHSLVSRTTVIIKPGMAESLSPATWRMTITDMAIAEFRVIPKRQPAKAMVLDLRSGIPNQPEPATMNFSENNPLLDINDTEAVDVPGGGTDPYRILKHSNISRSAQSTIYLAEHSRRRGLIAVKVLHPQRAVSVVSNRDIVRLSGRWERQVKNYQWMKHKSIVQHYGHDARFLSIYMESVDAQDLASRQWRTFTNENEFTGERTDASRVAQDVSSALSYIHEHGVLHNDIKPANILYSHSRGGVLCDFGCSTTTKTSPFTGGTPYYIPRNLLEGRFVARLPTSGHWALPCSICSVKLASLMDARNAAAINRYIG</sequence>
<dbReference type="PANTHER" id="PTHR44167:SF24">
    <property type="entry name" value="SERINE_THREONINE-PROTEIN KINASE CHK2"/>
    <property type="match status" value="1"/>
</dbReference>
<accession>A0A8H7MZ19</accession>
<evidence type="ECO:0000313" key="4">
    <source>
        <dbReference type="Proteomes" id="UP000616885"/>
    </source>
</evidence>
<dbReference type="Gene3D" id="3.30.200.20">
    <property type="entry name" value="Phosphorylase Kinase, domain 1"/>
    <property type="match status" value="1"/>
</dbReference>
<evidence type="ECO:0000313" key="3">
    <source>
        <dbReference type="EMBL" id="KAF9746317.1"/>
    </source>
</evidence>
<dbReference type="GO" id="GO:0005524">
    <property type="term" value="F:ATP binding"/>
    <property type="evidence" value="ECO:0007669"/>
    <property type="project" value="InterPro"/>
</dbReference>
<dbReference type="PROSITE" id="PS00108">
    <property type="entry name" value="PROTEIN_KINASE_ST"/>
    <property type="match status" value="1"/>
</dbReference>
<proteinExistence type="predicted"/>
<dbReference type="Pfam" id="PF00069">
    <property type="entry name" value="Pkinase"/>
    <property type="match status" value="1"/>
</dbReference>
<dbReference type="PROSITE" id="PS50011">
    <property type="entry name" value="PROTEIN_KINASE_DOM"/>
    <property type="match status" value="1"/>
</dbReference>
<dbReference type="Proteomes" id="UP000616885">
    <property type="component" value="Unassembled WGS sequence"/>
</dbReference>
<protein>
    <recommendedName>
        <fullName evidence="2">Protein kinase domain-containing protein</fullName>
    </recommendedName>
</protein>
<gene>
    <name evidence="3" type="ORF">IM811_003222</name>
</gene>